<accession>B8MRH8</accession>
<dbReference type="GeneID" id="8100679"/>
<comment type="subcellular location">
    <subcellularLocation>
        <location evidence="1">Membrane</location>
    </subcellularLocation>
</comment>
<dbReference type="GO" id="GO:0043495">
    <property type="term" value="F:protein-membrane adaptor activity"/>
    <property type="evidence" value="ECO:0007669"/>
    <property type="project" value="TreeGrafter"/>
</dbReference>
<evidence type="ECO:0000256" key="5">
    <source>
        <dbReference type="SAM" id="MobiDB-lite"/>
    </source>
</evidence>
<dbReference type="OrthoDB" id="342281at2759"/>
<dbReference type="STRING" id="441959.B8MRH8"/>
<dbReference type="OMA" id="CWCSAPR"/>
<organism evidence="8 9">
    <name type="scientific">Talaromyces stipitatus (strain ATCC 10500 / CBS 375.48 / QM 6759 / NRRL 1006)</name>
    <name type="common">Penicillium stipitatum</name>
    <dbReference type="NCBI Taxonomy" id="441959"/>
    <lineage>
        <taxon>Eukaryota</taxon>
        <taxon>Fungi</taxon>
        <taxon>Dikarya</taxon>
        <taxon>Ascomycota</taxon>
        <taxon>Pezizomycotina</taxon>
        <taxon>Eurotiomycetes</taxon>
        <taxon>Eurotiomycetidae</taxon>
        <taxon>Eurotiales</taxon>
        <taxon>Trichocomaceae</taxon>
        <taxon>Talaromyces</taxon>
        <taxon>Talaromyces sect. Talaromyces</taxon>
    </lineage>
</organism>
<dbReference type="EMBL" id="EQ962659">
    <property type="protein sequence ID" value="EED13115.1"/>
    <property type="molecule type" value="Genomic_DNA"/>
</dbReference>
<feature type="compositionally biased region" description="Polar residues" evidence="5">
    <location>
        <begin position="203"/>
        <end position="213"/>
    </location>
</feature>
<evidence type="ECO:0000256" key="1">
    <source>
        <dbReference type="ARBA" id="ARBA00004370"/>
    </source>
</evidence>
<feature type="compositionally biased region" description="Acidic residues" evidence="5">
    <location>
        <begin position="222"/>
        <end position="235"/>
    </location>
</feature>
<evidence type="ECO:0000256" key="4">
    <source>
        <dbReference type="ARBA" id="ARBA00023136"/>
    </source>
</evidence>
<feature type="compositionally biased region" description="Polar residues" evidence="5">
    <location>
        <begin position="268"/>
        <end position="278"/>
    </location>
</feature>
<evidence type="ECO:0000259" key="7">
    <source>
        <dbReference type="PROSITE" id="PS51469"/>
    </source>
</evidence>
<dbReference type="VEuPathDB" id="FungiDB:TSTA_056140"/>
<evidence type="ECO:0000256" key="3">
    <source>
        <dbReference type="ARBA" id="ARBA00022989"/>
    </source>
</evidence>
<dbReference type="PANTHER" id="PTHR12911">
    <property type="entry name" value="SAD1/UNC-84-LIKE PROTEIN-RELATED"/>
    <property type="match status" value="1"/>
</dbReference>
<dbReference type="InParanoid" id="B8MRH8"/>
<keyword evidence="2 6" id="KW-0812">Transmembrane</keyword>
<name>B8MRH8_TALSN</name>
<gene>
    <name evidence="8" type="ORF">TSTA_056140</name>
</gene>
<dbReference type="eggNOG" id="ENOG502SU65">
    <property type="taxonomic scope" value="Eukaryota"/>
</dbReference>
<dbReference type="AlphaFoldDB" id="B8MRH8"/>
<reference evidence="9" key="1">
    <citation type="journal article" date="2015" name="Genome Announc.">
        <title>Genome sequence of the AIDS-associated pathogen Penicillium marneffei (ATCC18224) and its near taxonomic relative Talaromyces stipitatus (ATCC10500).</title>
        <authorList>
            <person name="Nierman W.C."/>
            <person name="Fedorova-Abrams N.D."/>
            <person name="Andrianopoulos A."/>
        </authorList>
    </citation>
    <scope>NUCLEOTIDE SEQUENCE [LARGE SCALE GENOMIC DNA]</scope>
    <source>
        <strain evidence="9">ATCC 10500 / CBS 375.48 / QM 6759 / NRRL 1006</strain>
    </source>
</reference>
<dbReference type="Pfam" id="PF07738">
    <property type="entry name" value="Sad1_UNC"/>
    <property type="match status" value="1"/>
</dbReference>
<keyword evidence="4 6" id="KW-0472">Membrane</keyword>
<dbReference type="RefSeq" id="XP_002487226.1">
    <property type="nucleotide sequence ID" value="XM_002487181.1"/>
</dbReference>
<sequence length="653" mass="72616">MPRTSHQRDPAYSPSGRRYSLEPGSPVRRSKRLEHGSPSPTPFALRATTPDARQLHETLRAASESPSKERPDTRARSSAHSSVTPSPPVQRTISSTSTPAPPSLNPAITAGNETLEPQTDRGFSFFRYPRLPSIGFGRKEASIVLSSPEVEDDNASVVSWQLERELHRDNLQRTKPEPEPESYSLVPREARNIRKPPRRLSGLTWTNDTTHSADNTNTTSNYDDDGKDDDKEDEEDKKSDTSDIRTAAARTVISSNNNRDSADDSVSGNSRPPTSDQSALVDRPRRPPLFNQQDITKETHWSLFLLLMTLFITIFIITTYFLGGYLLSNDLFPHQARNYPTLNTTEGNIVSQLSDELVRLNTQMTSVSTYVHHLSYEQKKIADQVTIVRPNPEFEPRINFLSPGLGTRVDPKLTSPSIGTRRTLPRRLYESLSRKRIPQPNPPGTALEAWNDIGDCWCAAPSKTGQAQLALDLGQRAIIDEVVVEHIPAGASPDPGVAPREMELWARFRPFRGGQQQQQQQQAAKATETAITSESSNKRSGWFGLFRSSTTSSSTSSSSSSLSSILDAIIKTLQQAYPSDPETAYANDRLLGPSYFRLGQWEYDRAGGAVQHFALDALIDYPMVRVDKVVLRVKSNWGGNSTCLYRVKVHGHV</sequence>
<feature type="region of interest" description="Disordered" evidence="5">
    <location>
        <begin position="515"/>
        <end position="535"/>
    </location>
</feature>
<dbReference type="HOGENOM" id="CLU_023584_1_0_1"/>
<dbReference type="GO" id="GO:0034993">
    <property type="term" value="C:meiotic nuclear membrane microtubule tethering complex"/>
    <property type="evidence" value="ECO:0007669"/>
    <property type="project" value="TreeGrafter"/>
</dbReference>
<dbReference type="PROSITE" id="PS51469">
    <property type="entry name" value="SUN"/>
    <property type="match status" value="1"/>
</dbReference>
<feature type="transmembrane region" description="Helical" evidence="6">
    <location>
        <begin position="301"/>
        <end position="327"/>
    </location>
</feature>
<dbReference type="PANTHER" id="PTHR12911:SF8">
    <property type="entry name" value="KLAROID PROTEIN-RELATED"/>
    <property type="match status" value="1"/>
</dbReference>
<dbReference type="Gene3D" id="2.60.120.260">
    <property type="entry name" value="Galactose-binding domain-like"/>
    <property type="match status" value="1"/>
</dbReference>
<dbReference type="PhylomeDB" id="B8MRH8"/>
<evidence type="ECO:0000313" key="9">
    <source>
        <dbReference type="Proteomes" id="UP000001745"/>
    </source>
</evidence>
<evidence type="ECO:0000256" key="6">
    <source>
        <dbReference type="SAM" id="Phobius"/>
    </source>
</evidence>
<keyword evidence="3 6" id="KW-1133">Transmembrane helix</keyword>
<proteinExistence type="predicted"/>
<feature type="region of interest" description="Disordered" evidence="5">
    <location>
        <begin position="1"/>
        <end position="121"/>
    </location>
</feature>
<dbReference type="InterPro" id="IPR012919">
    <property type="entry name" value="SUN_dom"/>
</dbReference>
<protein>
    <recommendedName>
        <fullName evidence="7">SUN domain-containing protein</fullName>
    </recommendedName>
</protein>
<feature type="compositionally biased region" description="Low complexity" evidence="5">
    <location>
        <begin position="254"/>
        <end position="267"/>
    </location>
</feature>
<feature type="compositionally biased region" description="Basic and acidic residues" evidence="5">
    <location>
        <begin position="66"/>
        <end position="75"/>
    </location>
</feature>
<feature type="compositionally biased region" description="Basic and acidic residues" evidence="5">
    <location>
        <begin position="166"/>
        <end position="178"/>
    </location>
</feature>
<keyword evidence="9" id="KW-1185">Reference proteome</keyword>
<evidence type="ECO:0000313" key="8">
    <source>
        <dbReference type="EMBL" id="EED13115.1"/>
    </source>
</evidence>
<dbReference type="InterPro" id="IPR045119">
    <property type="entry name" value="SUN1-5"/>
</dbReference>
<dbReference type="Proteomes" id="UP000001745">
    <property type="component" value="Unassembled WGS sequence"/>
</dbReference>
<feature type="domain" description="SUN" evidence="7">
    <location>
        <begin position="406"/>
        <end position="653"/>
    </location>
</feature>
<feature type="region of interest" description="Disordered" evidence="5">
    <location>
        <begin position="166"/>
        <end position="291"/>
    </location>
</feature>
<evidence type="ECO:0000256" key="2">
    <source>
        <dbReference type="ARBA" id="ARBA00022692"/>
    </source>
</evidence>